<organism evidence="3">
    <name type="scientific">uncultured Gemmatimonadaceae bacterium</name>
    <dbReference type="NCBI Taxonomy" id="246130"/>
    <lineage>
        <taxon>Bacteria</taxon>
        <taxon>Pseudomonadati</taxon>
        <taxon>Gemmatimonadota</taxon>
        <taxon>Gemmatimonadia</taxon>
        <taxon>Gemmatimonadales</taxon>
        <taxon>Gemmatimonadaceae</taxon>
        <taxon>environmental samples</taxon>
    </lineage>
</organism>
<dbReference type="EC" id="1.2.99.5" evidence="3"/>
<keyword evidence="3" id="KW-0560">Oxidoreductase</keyword>
<evidence type="ECO:0000313" key="3">
    <source>
        <dbReference type="EMBL" id="CAA9347100.1"/>
    </source>
</evidence>
<dbReference type="GO" id="GO:0016810">
    <property type="term" value="F:hydrolase activity, acting on carbon-nitrogen (but not peptide) bonds"/>
    <property type="evidence" value="ECO:0007669"/>
    <property type="project" value="InterPro"/>
</dbReference>
<dbReference type="Gene3D" id="2.30.40.10">
    <property type="entry name" value="Urease, subunit C, domain 1"/>
    <property type="match status" value="1"/>
</dbReference>
<dbReference type="PIRSF" id="PIRSF006453">
    <property type="entry name" value="FwdA"/>
    <property type="match status" value="1"/>
</dbReference>
<dbReference type="InterPro" id="IPR011059">
    <property type="entry name" value="Metal-dep_hydrolase_composite"/>
</dbReference>
<feature type="region of interest" description="Disordered" evidence="1">
    <location>
        <begin position="537"/>
        <end position="557"/>
    </location>
</feature>
<protein>
    <submittedName>
        <fullName evidence="3">Formylmethanofuran dehydrogenase subunit A</fullName>
        <ecNumber evidence="3">1.2.99.5</ecNumber>
    </submittedName>
</protein>
<dbReference type="GO" id="GO:0016491">
    <property type="term" value="F:oxidoreductase activity"/>
    <property type="evidence" value="ECO:0007669"/>
    <property type="project" value="UniProtKB-KW"/>
</dbReference>
<dbReference type="SUPFAM" id="SSF51338">
    <property type="entry name" value="Composite domain of metallo-dependent hydrolases"/>
    <property type="match status" value="2"/>
</dbReference>
<dbReference type="InterPro" id="IPR013108">
    <property type="entry name" value="Amidohydro_3"/>
</dbReference>
<dbReference type="PANTHER" id="PTHR11647">
    <property type="entry name" value="HYDRANTOINASE/DIHYDROPYRIMIDINASE FAMILY MEMBER"/>
    <property type="match status" value="1"/>
</dbReference>
<dbReference type="SUPFAM" id="SSF51556">
    <property type="entry name" value="Metallo-dependent hydrolases"/>
    <property type="match status" value="1"/>
</dbReference>
<evidence type="ECO:0000256" key="1">
    <source>
        <dbReference type="SAM" id="MobiDB-lite"/>
    </source>
</evidence>
<dbReference type="InterPro" id="IPR012027">
    <property type="entry name" value="Formylmethanofuran_DH_asu"/>
</dbReference>
<dbReference type="PANTHER" id="PTHR11647:SF1">
    <property type="entry name" value="COLLAPSIN RESPONSE MEDIATOR PROTEIN"/>
    <property type="match status" value="1"/>
</dbReference>
<gene>
    <name evidence="3" type="ORF">AVDCRST_MAG40-2688</name>
</gene>
<feature type="domain" description="Amidohydrolase 3" evidence="2">
    <location>
        <begin position="42"/>
        <end position="490"/>
    </location>
</feature>
<evidence type="ECO:0000259" key="2">
    <source>
        <dbReference type="Pfam" id="PF07969"/>
    </source>
</evidence>
<proteinExistence type="predicted"/>
<accession>A0A6J4M164</accession>
<dbReference type="NCBIfam" id="TIGR03121">
    <property type="entry name" value="one_C_dehyd_A"/>
    <property type="match status" value="1"/>
</dbReference>
<dbReference type="InterPro" id="IPR032466">
    <property type="entry name" value="Metal_Hydrolase"/>
</dbReference>
<dbReference type="InterPro" id="IPR050378">
    <property type="entry name" value="Metallo-dep_Hydrolases_sf"/>
</dbReference>
<name>A0A6J4M164_9BACT</name>
<sequence length="557" mass="59279">MSDLRIVGGALHDPANGVDGEVRDLCVSGGRIVADLPAGAPVLDARGMVVMPGGVDIHCHVASSAVNLARRLLPEEHAADPERAPWLVDGSVPRSGTGGTVPSTFTTGYRYAGLGYTTVFDAAVAPIAARTSHAELGDTPIVDAGFFVLMGNDEYLLRQIAAGERERARDYAAWLLAATGGYAIKLVNPGGVEAWKSSSRELVGVDTPVGSSGVTPRAIIETLADAANALHLPHAAHIHCNNLGVPGNAASTLETMRALAGRRAHFTHLQYHSYGGPLGGAWTSGAREIIEYVNAHPEISADVGQVMFGDATTLTADAPVEYLLHKSTGRKWVNHDVELETGCGIVPYTYKERAAVAALQWAVGLELFLLASDPWRVVLSTDHPNGGSFMSYPELIRLLMDRAYRDDQLKRVNPKLLAGGPLADGIAREYTLNEIAIVTRAGPARLLGLHGKGHLGVGADADVTVYARDADAARMFATPRYVLKGGALVVEEGELRRAPAGRRLHVRPPHDAAVTRDLRRFFEQYATVSFDNYPVGELPDAPQPVRETPAPMPPAGS</sequence>
<dbReference type="Pfam" id="PF07969">
    <property type="entry name" value="Amidohydro_3"/>
    <property type="match status" value="1"/>
</dbReference>
<reference evidence="3" key="1">
    <citation type="submission" date="2020-02" db="EMBL/GenBank/DDBJ databases">
        <authorList>
            <person name="Meier V. D."/>
        </authorList>
    </citation>
    <scope>NUCLEOTIDE SEQUENCE</scope>
    <source>
        <strain evidence="3">AVDCRST_MAG40</strain>
    </source>
</reference>
<dbReference type="EMBL" id="CADCTX010000755">
    <property type="protein sequence ID" value="CAA9347100.1"/>
    <property type="molecule type" value="Genomic_DNA"/>
</dbReference>
<dbReference type="AlphaFoldDB" id="A0A6J4M164"/>